<keyword evidence="5 7" id="KW-1133">Transmembrane helix</keyword>
<dbReference type="Proteomes" id="UP000051450">
    <property type="component" value="Unassembled WGS sequence"/>
</dbReference>
<dbReference type="Pfam" id="PF07690">
    <property type="entry name" value="MFS_1"/>
    <property type="match status" value="1"/>
</dbReference>
<dbReference type="FunFam" id="1.20.1720.10:FF:000004">
    <property type="entry name" value="EmrB/QacA family drug resistance transporter"/>
    <property type="match status" value="1"/>
</dbReference>
<dbReference type="STRING" id="1423719.FC66_GL000003"/>
<keyword evidence="10" id="KW-1185">Reference proteome</keyword>
<dbReference type="RefSeq" id="WP_057973328.1">
    <property type="nucleotide sequence ID" value="NZ_AZDI01000001.1"/>
</dbReference>
<feature type="transmembrane region" description="Helical" evidence="7">
    <location>
        <begin position="327"/>
        <end position="345"/>
    </location>
</feature>
<evidence type="ECO:0000256" key="2">
    <source>
        <dbReference type="ARBA" id="ARBA00022448"/>
    </source>
</evidence>
<dbReference type="GO" id="GO:0022857">
    <property type="term" value="F:transmembrane transporter activity"/>
    <property type="evidence" value="ECO:0007669"/>
    <property type="project" value="InterPro"/>
</dbReference>
<dbReference type="PANTHER" id="PTHR23501">
    <property type="entry name" value="MAJOR FACILITATOR SUPERFAMILY"/>
    <property type="match status" value="1"/>
</dbReference>
<dbReference type="CDD" id="cd17502">
    <property type="entry name" value="MFS_Azr1_MDR_like"/>
    <property type="match status" value="1"/>
</dbReference>
<evidence type="ECO:0000256" key="7">
    <source>
        <dbReference type="SAM" id="Phobius"/>
    </source>
</evidence>
<evidence type="ECO:0000256" key="6">
    <source>
        <dbReference type="ARBA" id="ARBA00023136"/>
    </source>
</evidence>
<evidence type="ECO:0000313" key="10">
    <source>
        <dbReference type="Proteomes" id="UP000051450"/>
    </source>
</evidence>
<dbReference type="OrthoDB" id="9816041at2"/>
<sequence length="487" mass="53260">MNSKTNVRLVTVAIFVATFLTAVEGTIISTAMPTIAGELHGVSLMNWVFSIYLLTNAMMTPIYGKLADVLGRKPVFIFGLVVFLVGSTLCGFSNSMATLIVSRAIQGIGAGAIMPVSFTIIADIYSVENRAKVMGLNGSAWGIASIVAPLLGGFIVDHLNWHWVFFINLPIGLITIIMIQMFFKEERKIMSSKIDFLGSFLLMTGILAILYSFQRWGDVGMDLVVLLCFFGFMVSLFLFIKWEKRVEDPIISLKLFNNRTFVIQNIVAALISGFLIGFEVYIPTWTQGILGLKASMAGFAVTPSSILWIAGSFFAGNMMAAWAPKKVLSISLLFILIGSVALGLLPINTPFYLFLIISAILGVGFGITITATTVTAQSLVPQSDIGVATSFNTLSRTLGQTLMISVFGIIFNMQMHKEIVKAPGTKDSMMDILINPQTADQLPKHLIPKLREVLYQGLHGIYLAGICIVVLAMIINLFDKKTKDYLQ</sequence>
<feature type="transmembrane region" description="Helical" evidence="7">
    <location>
        <begin position="397"/>
        <end position="415"/>
    </location>
</feature>
<keyword evidence="6 7" id="KW-0472">Membrane</keyword>
<feature type="transmembrane region" description="Helical" evidence="7">
    <location>
        <begin position="161"/>
        <end position="182"/>
    </location>
</feature>
<dbReference type="NCBIfam" id="TIGR00711">
    <property type="entry name" value="efflux_EmrB"/>
    <property type="match status" value="1"/>
</dbReference>
<protein>
    <submittedName>
        <fullName evidence="9">Drug resistance MFS transporter, drug H+ antiporter-1 family protein</fullName>
    </submittedName>
</protein>
<keyword evidence="3" id="KW-1003">Cell membrane</keyword>
<feature type="transmembrane region" description="Helical" evidence="7">
    <location>
        <begin position="100"/>
        <end position="122"/>
    </location>
</feature>
<feature type="transmembrane region" description="Helical" evidence="7">
    <location>
        <begin position="44"/>
        <end position="63"/>
    </location>
</feature>
<comment type="caution">
    <text evidence="9">The sequence shown here is derived from an EMBL/GenBank/DDBJ whole genome shotgun (WGS) entry which is preliminary data.</text>
</comment>
<evidence type="ECO:0000256" key="1">
    <source>
        <dbReference type="ARBA" id="ARBA00004651"/>
    </source>
</evidence>
<keyword evidence="2" id="KW-0813">Transport</keyword>
<feature type="transmembrane region" description="Helical" evidence="7">
    <location>
        <begin position="219"/>
        <end position="240"/>
    </location>
</feature>
<dbReference type="GO" id="GO:0005886">
    <property type="term" value="C:plasma membrane"/>
    <property type="evidence" value="ECO:0007669"/>
    <property type="project" value="UniProtKB-SubCell"/>
</dbReference>
<feature type="domain" description="Major facilitator superfamily (MFS) profile" evidence="8">
    <location>
        <begin position="10"/>
        <end position="483"/>
    </location>
</feature>
<dbReference type="InterPro" id="IPR020846">
    <property type="entry name" value="MFS_dom"/>
</dbReference>
<feature type="transmembrane region" description="Helical" evidence="7">
    <location>
        <begin position="294"/>
        <end position="315"/>
    </location>
</feature>
<feature type="transmembrane region" description="Helical" evidence="7">
    <location>
        <begin position="261"/>
        <end position="282"/>
    </location>
</feature>
<dbReference type="PANTHER" id="PTHR23501:SF191">
    <property type="entry name" value="VACUOLAR BASIC AMINO ACID TRANSPORTER 4"/>
    <property type="match status" value="1"/>
</dbReference>
<proteinExistence type="predicted"/>
<comment type="subcellular location">
    <subcellularLocation>
        <location evidence="1">Cell membrane</location>
        <topology evidence="1">Multi-pass membrane protein</topology>
    </subcellularLocation>
</comment>
<dbReference type="PRINTS" id="PR01036">
    <property type="entry name" value="TCRTETB"/>
</dbReference>
<name>A0A0R1HIC9_9LACO</name>
<feature type="transmembrane region" description="Helical" evidence="7">
    <location>
        <begin position="351"/>
        <end position="376"/>
    </location>
</feature>
<dbReference type="AlphaFoldDB" id="A0A0R1HIC9"/>
<dbReference type="Gene3D" id="1.20.1720.10">
    <property type="entry name" value="Multidrug resistance protein D"/>
    <property type="match status" value="1"/>
</dbReference>
<dbReference type="Gene3D" id="1.20.1250.20">
    <property type="entry name" value="MFS general substrate transporter like domains"/>
    <property type="match status" value="1"/>
</dbReference>
<dbReference type="InterPro" id="IPR036259">
    <property type="entry name" value="MFS_trans_sf"/>
</dbReference>
<dbReference type="InterPro" id="IPR004638">
    <property type="entry name" value="EmrB-like"/>
</dbReference>
<evidence type="ECO:0000256" key="3">
    <source>
        <dbReference type="ARBA" id="ARBA00022475"/>
    </source>
</evidence>
<feature type="transmembrane region" description="Helical" evidence="7">
    <location>
        <begin position="460"/>
        <end position="478"/>
    </location>
</feature>
<reference evidence="9 10" key="1">
    <citation type="journal article" date="2015" name="Genome Announc.">
        <title>Expanding the biotechnology potential of lactobacilli through comparative genomics of 213 strains and associated genera.</title>
        <authorList>
            <person name="Sun Z."/>
            <person name="Harris H.M."/>
            <person name="McCann A."/>
            <person name="Guo C."/>
            <person name="Argimon S."/>
            <person name="Zhang W."/>
            <person name="Yang X."/>
            <person name="Jeffery I.B."/>
            <person name="Cooney J.C."/>
            <person name="Kagawa T.F."/>
            <person name="Liu W."/>
            <person name="Song Y."/>
            <person name="Salvetti E."/>
            <person name="Wrobel A."/>
            <person name="Rasinkangas P."/>
            <person name="Parkhill J."/>
            <person name="Rea M.C."/>
            <person name="O'Sullivan O."/>
            <person name="Ritari J."/>
            <person name="Douillard F.P."/>
            <person name="Paul Ross R."/>
            <person name="Yang R."/>
            <person name="Briner A.E."/>
            <person name="Felis G.E."/>
            <person name="de Vos W.M."/>
            <person name="Barrangou R."/>
            <person name="Klaenhammer T.R."/>
            <person name="Caufield P.W."/>
            <person name="Cui Y."/>
            <person name="Zhang H."/>
            <person name="O'Toole P.W."/>
        </authorList>
    </citation>
    <scope>NUCLEOTIDE SEQUENCE [LARGE SCALE GENOMIC DNA]</scope>
    <source>
        <strain evidence="9 10">DSM 15638</strain>
    </source>
</reference>
<dbReference type="EMBL" id="AZDI01000001">
    <property type="protein sequence ID" value="KRK46381.1"/>
    <property type="molecule type" value="Genomic_DNA"/>
</dbReference>
<evidence type="ECO:0000259" key="8">
    <source>
        <dbReference type="PROSITE" id="PS50850"/>
    </source>
</evidence>
<evidence type="ECO:0000256" key="5">
    <source>
        <dbReference type="ARBA" id="ARBA00022989"/>
    </source>
</evidence>
<keyword evidence="4 7" id="KW-0812">Transmembrane</keyword>
<evidence type="ECO:0000313" key="9">
    <source>
        <dbReference type="EMBL" id="KRK46381.1"/>
    </source>
</evidence>
<dbReference type="SUPFAM" id="SSF103473">
    <property type="entry name" value="MFS general substrate transporter"/>
    <property type="match status" value="1"/>
</dbReference>
<dbReference type="InterPro" id="IPR011701">
    <property type="entry name" value="MFS"/>
</dbReference>
<feature type="transmembrane region" description="Helical" evidence="7">
    <location>
        <begin position="75"/>
        <end position="94"/>
    </location>
</feature>
<dbReference type="PROSITE" id="PS50850">
    <property type="entry name" value="MFS"/>
    <property type="match status" value="1"/>
</dbReference>
<evidence type="ECO:0000256" key="4">
    <source>
        <dbReference type="ARBA" id="ARBA00022692"/>
    </source>
</evidence>
<organism evidence="9 10">
    <name type="scientific">Dellaglioa algida DSM 15638</name>
    <dbReference type="NCBI Taxonomy" id="1423719"/>
    <lineage>
        <taxon>Bacteria</taxon>
        <taxon>Bacillati</taxon>
        <taxon>Bacillota</taxon>
        <taxon>Bacilli</taxon>
        <taxon>Lactobacillales</taxon>
        <taxon>Lactobacillaceae</taxon>
        <taxon>Dellaglioa</taxon>
    </lineage>
</organism>
<dbReference type="PATRIC" id="fig|1423719.4.peg.2"/>
<accession>A0A0R1HIC9</accession>
<feature type="transmembrane region" description="Helical" evidence="7">
    <location>
        <begin position="134"/>
        <end position="155"/>
    </location>
</feature>
<feature type="transmembrane region" description="Helical" evidence="7">
    <location>
        <begin position="194"/>
        <end position="213"/>
    </location>
</feature>
<gene>
    <name evidence="9" type="ORF">FC66_GL000003</name>
</gene>